<dbReference type="EMBL" id="SDMP01000005">
    <property type="protein sequence ID" value="RYR59665.1"/>
    <property type="molecule type" value="Genomic_DNA"/>
</dbReference>
<reference evidence="1 2" key="1">
    <citation type="submission" date="2019-01" db="EMBL/GenBank/DDBJ databases">
        <title>Sequencing of cultivated peanut Arachis hypogaea provides insights into genome evolution and oil improvement.</title>
        <authorList>
            <person name="Chen X."/>
        </authorList>
    </citation>
    <scope>NUCLEOTIDE SEQUENCE [LARGE SCALE GENOMIC DNA]</scope>
    <source>
        <strain evidence="2">cv. Fuhuasheng</strain>
        <tissue evidence="1">Leaves</tissue>
    </source>
</reference>
<dbReference type="Proteomes" id="UP000289738">
    <property type="component" value="Chromosome A05"/>
</dbReference>
<accession>A0A445D922</accession>
<sequence length="107" mass="12093">MGINDDEAEVGRGEERVDMKMAAGKSLTFVEYLPTHCKIFDVDLAHINSMRKVGNSILKIYELIAAQANGFNRVSFTKRDLYNEVRRQRASQNGDVNATLKILEVVF</sequence>
<keyword evidence="2" id="KW-1185">Reference proteome</keyword>
<protein>
    <submittedName>
        <fullName evidence="1">Uncharacterized protein</fullName>
    </submittedName>
</protein>
<gene>
    <name evidence="1" type="ORF">Ahy_A05g025572</name>
</gene>
<comment type="caution">
    <text evidence="1">The sequence shown here is derived from an EMBL/GenBank/DDBJ whole genome shotgun (WGS) entry which is preliminary data.</text>
</comment>
<evidence type="ECO:0000313" key="2">
    <source>
        <dbReference type="Proteomes" id="UP000289738"/>
    </source>
</evidence>
<name>A0A445D922_ARAHY</name>
<organism evidence="1 2">
    <name type="scientific">Arachis hypogaea</name>
    <name type="common">Peanut</name>
    <dbReference type="NCBI Taxonomy" id="3818"/>
    <lineage>
        <taxon>Eukaryota</taxon>
        <taxon>Viridiplantae</taxon>
        <taxon>Streptophyta</taxon>
        <taxon>Embryophyta</taxon>
        <taxon>Tracheophyta</taxon>
        <taxon>Spermatophyta</taxon>
        <taxon>Magnoliopsida</taxon>
        <taxon>eudicotyledons</taxon>
        <taxon>Gunneridae</taxon>
        <taxon>Pentapetalae</taxon>
        <taxon>rosids</taxon>
        <taxon>fabids</taxon>
        <taxon>Fabales</taxon>
        <taxon>Fabaceae</taxon>
        <taxon>Papilionoideae</taxon>
        <taxon>50 kb inversion clade</taxon>
        <taxon>dalbergioids sensu lato</taxon>
        <taxon>Dalbergieae</taxon>
        <taxon>Pterocarpus clade</taxon>
        <taxon>Arachis</taxon>
    </lineage>
</organism>
<dbReference type="AlphaFoldDB" id="A0A445D922"/>
<evidence type="ECO:0000313" key="1">
    <source>
        <dbReference type="EMBL" id="RYR59665.1"/>
    </source>
</evidence>
<proteinExistence type="predicted"/>